<reference evidence="5" key="1">
    <citation type="submission" date="2023-07" db="EMBL/GenBank/DDBJ databases">
        <title>Two novel species in the genus Flavivirga.</title>
        <authorList>
            <person name="Kwon K."/>
        </authorList>
    </citation>
    <scope>NUCLEOTIDE SEQUENCE</scope>
    <source>
        <strain evidence="5">KCTC 52353</strain>
    </source>
</reference>
<dbReference type="Pfam" id="PF01232">
    <property type="entry name" value="Mannitol_dh"/>
    <property type="match status" value="1"/>
</dbReference>
<evidence type="ECO:0000256" key="2">
    <source>
        <dbReference type="ARBA" id="ARBA00023027"/>
    </source>
</evidence>
<dbReference type="SUPFAM" id="SSF48179">
    <property type="entry name" value="6-phosphogluconate dehydrogenase C-terminal domain-like"/>
    <property type="match status" value="1"/>
</dbReference>
<evidence type="ECO:0000259" key="4">
    <source>
        <dbReference type="Pfam" id="PF08125"/>
    </source>
</evidence>
<dbReference type="PROSITE" id="PS00974">
    <property type="entry name" value="MANNITOL_DHGENASE"/>
    <property type="match status" value="1"/>
</dbReference>
<dbReference type="InterPro" id="IPR000669">
    <property type="entry name" value="Mannitol_DH"/>
</dbReference>
<dbReference type="PANTHER" id="PTHR43362:SF1">
    <property type="entry name" value="MANNITOL DEHYDROGENASE 2-RELATED"/>
    <property type="match status" value="1"/>
</dbReference>
<dbReference type="EMBL" id="JAUOEK010000050">
    <property type="protein sequence ID" value="MDO5968771.1"/>
    <property type="molecule type" value="Genomic_DNA"/>
</dbReference>
<keyword evidence="6" id="KW-1185">Reference proteome</keyword>
<dbReference type="GO" id="GO:0016491">
    <property type="term" value="F:oxidoreductase activity"/>
    <property type="evidence" value="ECO:0007669"/>
    <property type="project" value="UniProtKB-KW"/>
</dbReference>
<feature type="domain" description="Mannitol dehydrogenase C-terminal" evidence="4">
    <location>
        <begin position="291"/>
        <end position="479"/>
    </location>
</feature>
<accession>A0ABT8W6N2</accession>
<dbReference type="InterPro" id="IPR023027">
    <property type="entry name" value="Mannitol_DH_CS"/>
</dbReference>
<dbReference type="PRINTS" id="PR00084">
    <property type="entry name" value="MTLDHDRGNASE"/>
</dbReference>
<evidence type="ECO:0000313" key="6">
    <source>
        <dbReference type="Proteomes" id="UP001176883"/>
    </source>
</evidence>
<keyword evidence="1 5" id="KW-0560">Oxidoreductase</keyword>
<dbReference type="Gene3D" id="3.40.50.720">
    <property type="entry name" value="NAD(P)-binding Rossmann-like Domain"/>
    <property type="match status" value="1"/>
</dbReference>
<protein>
    <submittedName>
        <fullName evidence="5">Mannitol dehydrogenase family protein</fullName>
        <ecNumber evidence="5">1.1.1.-</ecNumber>
    </submittedName>
</protein>
<comment type="caution">
    <text evidence="5">The sequence shown here is derived from an EMBL/GenBank/DDBJ whole genome shotgun (WGS) entry which is preliminary data.</text>
</comment>
<organism evidence="5 6">
    <name type="scientific">Flavivirga aquimarina</name>
    <dbReference type="NCBI Taxonomy" id="2027862"/>
    <lineage>
        <taxon>Bacteria</taxon>
        <taxon>Pseudomonadati</taxon>
        <taxon>Bacteroidota</taxon>
        <taxon>Flavobacteriia</taxon>
        <taxon>Flavobacteriales</taxon>
        <taxon>Flavobacteriaceae</taxon>
        <taxon>Flavivirga</taxon>
    </lineage>
</organism>
<evidence type="ECO:0000259" key="3">
    <source>
        <dbReference type="Pfam" id="PF01232"/>
    </source>
</evidence>
<dbReference type="InterPro" id="IPR013328">
    <property type="entry name" value="6PGD_dom2"/>
</dbReference>
<evidence type="ECO:0000313" key="5">
    <source>
        <dbReference type="EMBL" id="MDO5968771.1"/>
    </source>
</evidence>
<dbReference type="EC" id="1.1.1.-" evidence="5"/>
<proteinExistence type="predicted"/>
<dbReference type="Pfam" id="PF08125">
    <property type="entry name" value="Mannitol_dh_C"/>
    <property type="match status" value="1"/>
</dbReference>
<dbReference type="PANTHER" id="PTHR43362">
    <property type="entry name" value="MANNITOL DEHYDROGENASE DSF1-RELATED"/>
    <property type="match status" value="1"/>
</dbReference>
<evidence type="ECO:0000256" key="1">
    <source>
        <dbReference type="ARBA" id="ARBA00023002"/>
    </source>
</evidence>
<dbReference type="InterPro" id="IPR050988">
    <property type="entry name" value="Mannitol_DH/Oxidoreductase"/>
</dbReference>
<dbReference type="InterPro" id="IPR008927">
    <property type="entry name" value="6-PGluconate_DH-like_C_sf"/>
</dbReference>
<keyword evidence="2" id="KW-0520">NAD</keyword>
<dbReference type="InterPro" id="IPR036291">
    <property type="entry name" value="NAD(P)-bd_dom_sf"/>
</dbReference>
<name>A0ABT8W6N2_9FLAO</name>
<dbReference type="InterPro" id="IPR013131">
    <property type="entry name" value="Mannitol_DH_N"/>
</dbReference>
<feature type="domain" description="Mannitol dehydrogenase N-terminal" evidence="3">
    <location>
        <begin position="32"/>
        <end position="282"/>
    </location>
</feature>
<sequence>MDKPIPLNQENLSQIAEVVSCPTYDRSKVNAGIVHVGIGGFHRAHQAYYTNELLEKGGHHNWGICGIALLPFDDKIYQVLKNQDGLYTVMIKELDGSLSIKVIGSIVEYLFAPNNPLIVIEKMADPNTRIISLTITEGGYNYDEATGEFIFENPNIQHDLTHPDAPKTIFGYLAQAFKLRKERGTQGCTIQSCDNIQGNGHVTKKMVLSYIKKAEPDLVAWVNSNIAFPNSMVDRITPVTTKDDIELLKDKTGIQDDWPVVCEPFLQWVIEDDFSSGRPAWEEVGAQFVSDVAPYERMKLSLLNAGHSVLGILGALVGYNTIDEVVNDLDIKTFLITFMDKEVTPSLGELKGIDLKSYKASLIERFGNQNIKDQVTRICSESSAKIPKFLLPTVKYQLSNEGEFSYSALVIAAWAIYNKGLNENGDLLEISDAMKDELKQKALMSINNPKLFLELESVFGVLKESSQFVEAYERAYNKIVKYGIKKCVKDINSSLKK</sequence>
<dbReference type="SUPFAM" id="SSF51735">
    <property type="entry name" value="NAD(P)-binding Rossmann-fold domains"/>
    <property type="match status" value="1"/>
</dbReference>
<gene>
    <name evidence="5" type="ORF">Q4Q35_03040</name>
</gene>
<dbReference type="InterPro" id="IPR013118">
    <property type="entry name" value="Mannitol_DH_C"/>
</dbReference>
<dbReference type="Proteomes" id="UP001176883">
    <property type="component" value="Unassembled WGS sequence"/>
</dbReference>
<dbReference type="RefSeq" id="WP_303276450.1">
    <property type="nucleotide sequence ID" value="NZ_JAUOEK010000050.1"/>
</dbReference>
<dbReference type="Gene3D" id="1.10.1040.10">
    <property type="entry name" value="N-(1-d-carboxylethyl)-l-norvaline Dehydrogenase, domain 2"/>
    <property type="match status" value="1"/>
</dbReference>